<gene>
    <name evidence="6" type="ORF">ZIOFF_046203</name>
</gene>
<feature type="region of interest" description="Disordered" evidence="5">
    <location>
        <begin position="89"/>
        <end position="108"/>
    </location>
</feature>
<evidence type="ECO:0000256" key="1">
    <source>
        <dbReference type="ARBA" id="ARBA00004496"/>
    </source>
</evidence>
<evidence type="ECO:0000256" key="4">
    <source>
        <dbReference type="ARBA" id="ARBA00022553"/>
    </source>
</evidence>
<evidence type="ECO:0008006" key="8">
    <source>
        <dbReference type="Google" id="ProtNLM"/>
    </source>
</evidence>
<evidence type="ECO:0000256" key="2">
    <source>
        <dbReference type="ARBA" id="ARBA00008332"/>
    </source>
</evidence>
<sequence>MLVFKAEKERIQKKVCCCVGVIFLLVRGREPRRSPTDAAIGFGTRVVPASPALRTGAQSRPPLIYPPLVRSEDDERGLWGRRRDAICNVDPSGPEGAKSGGDGGGRLGSSWHLVNGPPYLAIGPSKKPAMPNCQAQSDVQTESYSEKMKRGRGGMDDFFGFGDPFAGFGGFRRPGNLMSSVFGGRDPFDDPFFTQPFGSLMGRSMLGPSMFGPSMFPDQGTLFGETSNPWFLEQAPPANKSKGPVIEELSDDDDGDEKKAGEDHKENTRKHSRPYEEPFVQEPDEALEENKSRHIQYMNNFNHPGMMQPQGNTFTFQSSTVTYGGPNGAYHTSSTTRRMGGNGVVMEESKEANTTTGRATHRISRGLHDKGHSVTRKLNSDGRVDTMQTLHNLNQDELPSFENAWKGNSKKYLPGWDQGHDSFENKGFITNSSRAQTARGKALLLPPEKPQETGRMQWQSQP</sequence>
<evidence type="ECO:0000313" key="6">
    <source>
        <dbReference type="EMBL" id="KAG6498291.1"/>
    </source>
</evidence>
<comment type="caution">
    <text evidence="6">The sequence shown here is derived from an EMBL/GenBank/DDBJ whole genome shotgun (WGS) entry which is preliminary data.</text>
</comment>
<keyword evidence="7" id="KW-1185">Reference proteome</keyword>
<keyword evidence="4" id="KW-0597">Phosphoprotein</keyword>
<dbReference type="GO" id="GO:0005737">
    <property type="term" value="C:cytoplasm"/>
    <property type="evidence" value="ECO:0007669"/>
    <property type="project" value="UniProtKB-SubCell"/>
</dbReference>
<dbReference type="AlphaFoldDB" id="A0A8J5G1V0"/>
<protein>
    <recommendedName>
        <fullName evidence="8">Glycine-rich protein</fullName>
    </recommendedName>
</protein>
<feature type="compositionally biased region" description="Basic and acidic residues" evidence="5">
    <location>
        <begin position="256"/>
        <end position="266"/>
    </location>
</feature>
<reference evidence="6 7" key="1">
    <citation type="submission" date="2020-08" db="EMBL/GenBank/DDBJ databases">
        <title>Plant Genome Project.</title>
        <authorList>
            <person name="Zhang R.-G."/>
        </authorList>
    </citation>
    <scope>NUCLEOTIDE SEQUENCE [LARGE SCALE GENOMIC DNA]</scope>
    <source>
        <tissue evidence="6">Rhizome</tissue>
    </source>
</reference>
<dbReference type="EMBL" id="JACMSC010000012">
    <property type="protein sequence ID" value="KAG6498291.1"/>
    <property type="molecule type" value="Genomic_DNA"/>
</dbReference>
<feature type="compositionally biased region" description="Gly residues" evidence="5">
    <location>
        <begin position="98"/>
        <end position="107"/>
    </location>
</feature>
<feature type="region of interest" description="Disordered" evidence="5">
    <location>
        <begin position="430"/>
        <end position="462"/>
    </location>
</feature>
<dbReference type="PANTHER" id="PTHR13105">
    <property type="entry name" value="MYELOID LEUKEMIA FACTOR"/>
    <property type="match status" value="1"/>
</dbReference>
<dbReference type="InterPro" id="IPR019376">
    <property type="entry name" value="Myeloid_leukemia_factor"/>
</dbReference>
<organism evidence="6 7">
    <name type="scientific">Zingiber officinale</name>
    <name type="common">Ginger</name>
    <name type="synonym">Amomum zingiber</name>
    <dbReference type="NCBI Taxonomy" id="94328"/>
    <lineage>
        <taxon>Eukaryota</taxon>
        <taxon>Viridiplantae</taxon>
        <taxon>Streptophyta</taxon>
        <taxon>Embryophyta</taxon>
        <taxon>Tracheophyta</taxon>
        <taxon>Spermatophyta</taxon>
        <taxon>Magnoliopsida</taxon>
        <taxon>Liliopsida</taxon>
        <taxon>Zingiberales</taxon>
        <taxon>Zingiberaceae</taxon>
        <taxon>Zingiber</taxon>
    </lineage>
</organism>
<feature type="region of interest" description="Disordered" evidence="5">
    <location>
        <begin position="225"/>
        <end position="284"/>
    </location>
</feature>
<dbReference type="Pfam" id="PF10248">
    <property type="entry name" value="Mlf1IP"/>
    <property type="match status" value="1"/>
</dbReference>
<comment type="similarity">
    <text evidence="2">Belongs to the MLF family.</text>
</comment>
<comment type="subcellular location">
    <subcellularLocation>
        <location evidence="1">Cytoplasm</location>
    </subcellularLocation>
</comment>
<evidence type="ECO:0000313" key="7">
    <source>
        <dbReference type="Proteomes" id="UP000734854"/>
    </source>
</evidence>
<proteinExistence type="inferred from homology"/>
<evidence type="ECO:0000256" key="3">
    <source>
        <dbReference type="ARBA" id="ARBA00022490"/>
    </source>
</evidence>
<keyword evidence="3" id="KW-0963">Cytoplasm</keyword>
<accession>A0A8J5G1V0</accession>
<evidence type="ECO:0000256" key="5">
    <source>
        <dbReference type="SAM" id="MobiDB-lite"/>
    </source>
</evidence>
<name>A0A8J5G1V0_ZINOF</name>
<dbReference type="Proteomes" id="UP000734854">
    <property type="component" value="Unassembled WGS sequence"/>
</dbReference>